<keyword evidence="2 3" id="KW-0808">Transferase</keyword>
<dbReference type="AlphaFoldDB" id="A0A3B0SPC3"/>
<evidence type="ECO:0000313" key="3">
    <source>
        <dbReference type="EMBL" id="VAW07665.1"/>
    </source>
</evidence>
<dbReference type="GO" id="GO:0052913">
    <property type="term" value="F:16S rRNA (guanine(966)-N(2))-methyltransferase activity"/>
    <property type="evidence" value="ECO:0007669"/>
    <property type="project" value="UniProtKB-EC"/>
</dbReference>
<dbReference type="InterPro" id="IPR002052">
    <property type="entry name" value="DNA_methylase_N6_adenine_CS"/>
</dbReference>
<evidence type="ECO:0000256" key="1">
    <source>
        <dbReference type="ARBA" id="ARBA00022603"/>
    </source>
</evidence>
<name>A0A3B0SPC3_9ZZZZ</name>
<dbReference type="InterPro" id="IPR004398">
    <property type="entry name" value="RNA_MeTrfase_RsmD"/>
</dbReference>
<dbReference type="Pfam" id="PF03602">
    <property type="entry name" value="Cons_hypoth95"/>
    <property type="match status" value="1"/>
</dbReference>
<dbReference type="InterPro" id="IPR029063">
    <property type="entry name" value="SAM-dependent_MTases_sf"/>
</dbReference>
<dbReference type="EMBL" id="UOEK01000412">
    <property type="protein sequence ID" value="VAW07665.1"/>
    <property type="molecule type" value="Genomic_DNA"/>
</dbReference>
<keyword evidence="1 3" id="KW-0489">Methyltransferase</keyword>
<dbReference type="GO" id="GO:0003676">
    <property type="term" value="F:nucleic acid binding"/>
    <property type="evidence" value="ECO:0007669"/>
    <property type="project" value="InterPro"/>
</dbReference>
<dbReference type="PIRSF" id="PIRSF004553">
    <property type="entry name" value="CHP00095"/>
    <property type="match status" value="1"/>
</dbReference>
<protein>
    <submittedName>
        <fullName evidence="3">16S rRNA (Guanine(966)-N(2))-methyltransferase</fullName>
        <ecNumber evidence="3">2.1.1.171</ecNumber>
    </submittedName>
</protein>
<accession>A0A3B0SPC3</accession>
<dbReference type="CDD" id="cd02440">
    <property type="entry name" value="AdoMet_MTases"/>
    <property type="match status" value="1"/>
</dbReference>
<dbReference type="EC" id="2.1.1.171" evidence="3"/>
<reference evidence="3" key="1">
    <citation type="submission" date="2018-06" db="EMBL/GenBank/DDBJ databases">
        <authorList>
            <person name="Zhirakovskaya E."/>
        </authorList>
    </citation>
    <scope>NUCLEOTIDE SEQUENCE</scope>
</reference>
<dbReference type="PROSITE" id="PS00092">
    <property type="entry name" value="N6_MTASE"/>
    <property type="match status" value="1"/>
</dbReference>
<dbReference type="PANTHER" id="PTHR43542:SF1">
    <property type="entry name" value="METHYLTRANSFERASE"/>
    <property type="match status" value="1"/>
</dbReference>
<dbReference type="NCBIfam" id="TIGR00095">
    <property type="entry name" value="16S rRNA (guanine(966)-N(2))-methyltransferase RsmD"/>
    <property type="match status" value="1"/>
</dbReference>
<evidence type="ECO:0000256" key="2">
    <source>
        <dbReference type="ARBA" id="ARBA00022679"/>
    </source>
</evidence>
<dbReference type="PANTHER" id="PTHR43542">
    <property type="entry name" value="METHYLTRANSFERASE"/>
    <property type="match status" value="1"/>
</dbReference>
<dbReference type="Gene3D" id="3.40.50.150">
    <property type="entry name" value="Vaccinia Virus protein VP39"/>
    <property type="match status" value="1"/>
</dbReference>
<sequence>MVGAVVRIIAGTKKSLRIDAPKGTVTRPMTDRMRESLFSSLASRIPQARVADLFAGSGSIGLEALSRGAESVVFVEANRDVVRVLRSNVERIGLGGSIVAATVESFLSTTHDGYDLVFVDPPYPMEDADVDRIVNQVARILADDGLVILHRRFDQPKPVTTLSIMHERRYGDAVIWRFEKDNS</sequence>
<organism evidence="3">
    <name type="scientific">hydrothermal vent metagenome</name>
    <dbReference type="NCBI Taxonomy" id="652676"/>
    <lineage>
        <taxon>unclassified sequences</taxon>
        <taxon>metagenomes</taxon>
        <taxon>ecological metagenomes</taxon>
    </lineage>
</organism>
<proteinExistence type="predicted"/>
<dbReference type="SUPFAM" id="SSF53335">
    <property type="entry name" value="S-adenosyl-L-methionine-dependent methyltransferases"/>
    <property type="match status" value="1"/>
</dbReference>
<gene>
    <name evidence="3" type="ORF">MNBD_ACTINO02-1303</name>
</gene>